<dbReference type="EMBL" id="CP095075">
    <property type="protein sequence ID" value="UOR10453.1"/>
    <property type="molecule type" value="Genomic_DNA"/>
</dbReference>
<dbReference type="Gene3D" id="3.40.50.150">
    <property type="entry name" value="Vaccinia Virus protein VP39"/>
    <property type="match status" value="1"/>
</dbReference>
<evidence type="ECO:0000313" key="1">
    <source>
        <dbReference type="EMBL" id="UOR10453.1"/>
    </source>
</evidence>
<organism evidence="1 2">
    <name type="scientific">Halobacillus amylolyticus</name>
    <dbReference type="NCBI Taxonomy" id="2932259"/>
    <lineage>
        <taxon>Bacteria</taxon>
        <taxon>Bacillati</taxon>
        <taxon>Bacillota</taxon>
        <taxon>Bacilli</taxon>
        <taxon>Bacillales</taxon>
        <taxon>Bacillaceae</taxon>
        <taxon>Halobacillus</taxon>
    </lineage>
</organism>
<proteinExistence type="predicted"/>
<dbReference type="RefSeq" id="WP_245029558.1">
    <property type="nucleotide sequence ID" value="NZ_CP095075.1"/>
</dbReference>
<protein>
    <recommendedName>
        <fullName evidence="3">Methyltransferase type 11 domain-containing protein</fullName>
    </recommendedName>
</protein>
<sequence length="83" mass="10020">MLSVGLLEHFPDEYKHEVADWHRFLKPGGYAVMTTYHKQMRSKVDYRIMADVMNHTYRELMTVKQIGLYMYENSIDILKQRLH</sequence>
<gene>
    <name evidence="1" type="ORF">MUO15_12250</name>
</gene>
<evidence type="ECO:0008006" key="3">
    <source>
        <dbReference type="Google" id="ProtNLM"/>
    </source>
</evidence>
<dbReference type="Proteomes" id="UP000830326">
    <property type="component" value="Chromosome"/>
</dbReference>
<dbReference type="InterPro" id="IPR029063">
    <property type="entry name" value="SAM-dependent_MTases_sf"/>
</dbReference>
<name>A0ABY4H7M9_9BACI</name>
<dbReference type="SUPFAM" id="SSF53335">
    <property type="entry name" value="S-adenosyl-L-methionine-dependent methyltransferases"/>
    <property type="match status" value="1"/>
</dbReference>
<reference evidence="1" key="1">
    <citation type="submission" date="2022-04" db="EMBL/GenBank/DDBJ databases">
        <title>Halobacillus sp. isolated from saltern.</title>
        <authorList>
            <person name="Won M."/>
            <person name="Lee C.-M."/>
            <person name="Woen H.-Y."/>
            <person name="Kwon S.-W."/>
        </authorList>
    </citation>
    <scope>NUCLEOTIDE SEQUENCE</scope>
    <source>
        <strain evidence="1">SSHM10-5</strain>
    </source>
</reference>
<evidence type="ECO:0000313" key="2">
    <source>
        <dbReference type="Proteomes" id="UP000830326"/>
    </source>
</evidence>
<accession>A0ABY4H7M9</accession>
<keyword evidence="2" id="KW-1185">Reference proteome</keyword>